<name>A0A220U4J5_9BACI</name>
<keyword evidence="2" id="KW-1185">Reference proteome</keyword>
<dbReference type="OrthoDB" id="2959394at2"/>
<gene>
    <name evidence="1" type="ORF">CFK37_14080</name>
</gene>
<dbReference type="KEGG" id="vil:CFK37_14080"/>
<proteinExistence type="predicted"/>
<dbReference type="AlphaFoldDB" id="A0A220U4J5"/>
<sequence>MKKYLVLSIFLILSIFFVFLYQTKLSSIPSISYFPLDKETHFVNAKTNLDIKKQKVNKKYTITWNVLSKSDKNMYLRQDVSLLFNNGKLMGALSKWHEDEETLQLNAQLQSEGTGYLQSLSYHHGEIHYPSGAIKSIQQMTYDEIFVVENPAGDVHTFHKPKSTKDIDWEKALNDKTSQFLLYHWNKLLSHYQIKKDDYVIVPLTALNRFNTNELPSMSQEQTNQIIGQLWEGLYKNYIVPITYKKEQVSSFVPIILFSKDQNHLLVLFEINGKKERLIQKY</sequence>
<organism evidence="1 2">
    <name type="scientific">Virgibacillus phasianinus</name>
    <dbReference type="NCBI Taxonomy" id="2017483"/>
    <lineage>
        <taxon>Bacteria</taxon>
        <taxon>Bacillati</taxon>
        <taxon>Bacillota</taxon>
        <taxon>Bacilli</taxon>
        <taxon>Bacillales</taxon>
        <taxon>Bacillaceae</taxon>
        <taxon>Virgibacillus</taxon>
    </lineage>
</organism>
<dbReference type="RefSeq" id="WP_089062453.1">
    <property type="nucleotide sequence ID" value="NZ_CP022315.1"/>
</dbReference>
<accession>A0A220U4J5</accession>
<evidence type="ECO:0000313" key="2">
    <source>
        <dbReference type="Proteomes" id="UP000198312"/>
    </source>
</evidence>
<dbReference type="Proteomes" id="UP000198312">
    <property type="component" value="Chromosome"/>
</dbReference>
<protein>
    <submittedName>
        <fullName evidence="1">Uncharacterized protein</fullName>
    </submittedName>
</protein>
<dbReference type="EMBL" id="CP022315">
    <property type="protein sequence ID" value="ASK63194.1"/>
    <property type="molecule type" value="Genomic_DNA"/>
</dbReference>
<reference evidence="1 2" key="1">
    <citation type="submission" date="2017-07" db="EMBL/GenBank/DDBJ databases">
        <title>Virgibacillus sp. LM2416.</title>
        <authorList>
            <person name="Tak E.J."/>
            <person name="Bae J.-W."/>
        </authorList>
    </citation>
    <scope>NUCLEOTIDE SEQUENCE [LARGE SCALE GENOMIC DNA]</scope>
    <source>
        <strain evidence="1 2">LM2416</strain>
    </source>
</reference>
<evidence type="ECO:0000313" key="1">
    <source>
        <dbReference type="EMBL" id="ASK63194.1"/>
    </source>
</evidence>